<dbReference type="InterPro" id="IPR016166">
    <property type="entry name" value="FAD-bd_PCMH"/>
</dbReference>
<name>A0AAV9GFS6_9PEZI</name>
<evidence type="ECO:0000256" key="5">
    <source>
        <dbReference type="ARBA" id="ARBA00023002"/>
    </source>
</evidence>
<reference evidence="8" key="1">
    <citation type="journal article" date="2023" name="Mol. Phylogenet. Evol.">
        <title>Genome-scale phylogeny and comparative genomics of the fungal order Sordariales.</title>
        <authorList>
            <person name="Hensen N."/>
            <person name="Bonometti L."/>
            <person name="Westerberg I."/>
            <person name="Brannstrom I.O."/>
            <person name="Guillou S."/>
            <person name="Cros-Aarteil S."/>
            <person name="Calhoun S."/>
            <person name="Haridas S."/>
            <person name="Kuo A."/>
            <person name="Mondo S."/>
            <person name="Pangilinan J."/>
            <person name="Riley R."/>
            <person name="LaButti K."/>
            <person name="Andreopoulos B."/>
            <person name="Lipzen A."/>
            <person name="Chen C."/>
            <person name="Yan M."/>
            <person name="Daum C."/>
            <person name="Ng V."/>
            <person name="Clum A."/>
            <person name="Steindorff A."/>
            <person name="Ohm R.A."/>
            <person name="Martin F."/>
            <person name="Silar P."/>
            <person name="Natvig D.O."/>
            <person name="Lalanne C."/>
            <person name="Gautier V."/>
            <person name="Ament-Velasquez S.L."/>
            <person name="Kruys A."/>
            <person name="Hutchinson M.I."/>
            <person name="Powell A.J."/>
            <person name="Barry K."/>
            <person name="Miller A.N."/>
            <person name="Grigoriev I.V."/>
            <person name="Debuchy R."/>
            <person name="Gladieux P."/>
            <person name="Hiltunen Thoren M."/>
            <person name="Johannesson H."/>
        </authorList>
    </citation>
    <scope>NUCLEOTIDE SEQUENCE</scope>
    <source>
        <strain evidence="8">PSN243</strain>
    </source>
</reference>
<evidence type="ECO:0000256" key="6">
    <source>
        <dbReference type="SAM" id="SignalP"/>
    </source>
</evidence>
<dbReference type="InterPro" id="IPR016169">
    <property type="entry name" value="FAD-bd_PCMH_sub2"/>
</dbReference>
<feature type="signal peptide" evidence="6">
    <location>
        <begin position="1"/>
        <end position="19"/>
    </location>
</feature>
<dbReference type="AlphaFoldDB" id="A0AAV9GFS6"/>
<dbReference type="Gene3D" id="3.30.43.10">
    <property type="entry name" value="Uridine Diphospho-n-acetylenolpyruvylglucosamine Reductase, domain 2"/>
    <property type="match status" value="1"/>
</dbReference>
<evidence type="ECO:0000256" key="1">
    <source>
        <dbReference type="ARBA" id="ARBA00001974"/>
    </source>
</evidence>
<evidence type="ECO:0000313" key="9">
    <source>
        <dbReference type="Proteomes" id="UP001321760"/>
    </source>
</evidence>
<dbReference type="Pfam" id="PF01565">
    <property type="entry name" value="FAD_binding_4"/>
    <property type="match status" value="1"/>
</dbReference>
<evidence type="ECO:0000259" key="7">
    <source>
        <dbReference type="PROSITE" id="PS51387"/>
    </source>
</evidence>
<dbReference type="InterPro" id="IPR036318">
    <property type="entry name" value="FAD-bd_PCMH-like_sf"/>
</dbReference>
<gene>
    <name evidence="8" type="ORF">QBC34DRAFT_468775</name>
</gene>
<dbReference type="PANTHER" id="PTHR42973:SF9">
    <property type="entry name" value="FAD-BINDING PCMH-TYPE DOMAIN-CONTAINING PROTEIN-RELATED"/>
    <property type="match status" value="1"/>
</dbReference>
<keyword evidence="3" id="KW-0285">Flavoprotein</keyword>
<dbReference type="PANTHER" id="PTHR42973">
    <property type="entry name" value="BINDING OXIDOREDUCTASE, PUTATIVE (AFU_ORTHOLOGUE AFUA_1G17690)-RELATED"/>
    <property type="match status" value="1"/>
</dbReference>
<proteinExistence type="inferred from homology"/>
<organism evidence="8 9">
    <name type="scientific">Podospora aff. communis PSN243</name>
    <dbReference type="NCBI Taxonomy" id="3040156"/>
    <lineage>
        <taxon>Eukaryota</taxon>
        <taxon>Fungi</taxon>
        <taxon>Dikarya</taxon>
        <taxon>Ascomycota</taxon>
        <taxon>Pezizomycotina</taxon>
        <taxon>Sordariomycetes</taxon>
        <taxon>Sordariomycetidae</taxon>
        <taxon>Sordariales</taxon>
        <taxon>Podosporaceae</taxon>
        <taxon>Podospora</taxon>
    </lineage>
</organism>
<dbReference type="Proteomes" id="UP001321760">
    <property type="component" value="Unassembled WGS sequence"/>
</dbReference>
<sequence>MRVFSSSILALGISALTGAVTPSEPCFPSLASRLSDSAEIHFPGSAQFDSLSRRWSNFEKPNIQVAVVVATEEDVAETVKFAVEYDLPFLAHNGRHGTDTSLGKLQNGIGIFLNKLVGVEISSDGETATIAGGTGSKVVTDTLLAADKETVTGACECVSYLGPALGGGHGFLQGRHGLISDQFVSANIVLADGTLTTIDADSDLWWAVKGAGHNFGIVTSVTAKIYPQTHHDWALETFTFTGDKVEAAYEAANKLFFGKEKSIQPVDVIQWSFWFNFPDIDPTGPLILFYIMQQGVTSVSDTYAQPFRDLGPIANELASGTYTDLPAWTLQALDSLGCEEGGQAKPRFPIYLRSFNTTAQRQAYDLFASSTGPDTPFGNSLLMFEGYSLQGIRAVPDDHTAFAFRGDNLVVAPLIQYELADERRDAEAKKLGEELRELLRQGSQRSELHAYVNYAYGDEDRKALYGYEDWRQERLRGLKEKYDPHGRFSFFGSIHVA</sequence>
<dbReference type="SUPFAM" id="SSF56176">
    <property type="entry name" value="FAD-binding/transporter-associated domain-like"/>
    <property type="match status" value="1"/>
</dbReference>
<keyword evidence="4" id="KW-0274">FAD</keyword>
<dbReference type="PROSITE" id="PS51387">
    <property type="entry name" value="FAD_PCMH"/>
    <property type="match status" value="1"/>
</dbReference>
<keyword evidence="5" id="KW-0560">Oxidoreductase</keyword>
<comment type="similarity">
    <text evidence="2">Belongs to the oxygen-dependent FAD-linked oxidoreductase family.</text>
</comment>
<dbReference type="EMBL" id="MU865953">
    <property type="protein sequence ID" value="KAK4446988.1"/>
    <property type="molecule type" value="Genomic_DNA"/>
</dbReference>
<keyword evidence="6" id="KW-0732">Signal</keyword>
<feature type="chain" id="PRO_5043877560" description="FAD-binding PCMH-type domain-containing protein" evidence="6">
    <location>
        <begin position="20"/>
        <end position="497"/>
    </location>
</feature>
<comment type="caution">
    <text evidence="8">The sequence shown here is derived from an EMBL/GenBank/DDBJ whole genome shotgun (WGS) entry which is preliminary data.</text>
</comment>
<comment type="cofactor">
    <cofactor evidence="1">
        <name>FAD</name>
        <dbReference type="ChEBI" id="CHEBI:57692"/>
    </cofactor>
</comment>
<accession>A0AAV9GFS6</accession>
<reference evidence="8" key="2">
    <citation type="submission" date="2023-05" db="EMBL/GenBank/DDBJ databases">
        <authorList>
            <consortium name="Lawrence Berkeley National Laboratory"/>
            <person name="Steindorff A."/>
            <person name="Hensen N."/>
            <person name="Bonometti L."/>
            <person name="Westerberg I."/>
            <person name="Brannstrom I.O."/>
            <person name="Guillou S."/>
            <person name="Cros-Aarteil S."/>
            <person name="Calhoun S."/>
            <person name="Haridas S."/>
            <person name="Kuo A."/>
            <person name="Mondo S."/>
            <person name="Pangilinan J."/>
            <person name="Riley R."/>
            <person name="Labutti K."/>
            <person name="Andreopoulos B."/>
            <person name="Lipzen A."/>
            <person name="Chen C."/>
            <person name="Yanf M."/>
            <person name="Daum C."/>
            <person name="Ng V."/>
            <person name="Clum A."/>
            <person name="Ohm R."/>
            <person name="Martin F."/>
            <person name="Silar P."/>
            <person name="Natvig D."/>
            <person name="Lalanne C."/>
            <person name="Gautier V."/>
            <person name="Ament-Velasquez S.L."/>
            <person name="Kruys A."/>
            <person name="Hutchinson M.I."/>
            <person name="Powell A.J."/>
            <person name="Barry K."/>
            <person name="Miller A.N."/>
            <person name="Grigoriev I.V."/>
            <person name="Debuchy R."/>
            <person name="Gladieux P."/>
            <person name="Thoren M.H."/>
            <person name="Johannesson H."/>
        </authorList>
    </citation>
    <scope>NUCLEOTIDE SEQUENCE</scope>
    <source>
        <strain evidence="8">PSN243</strain>
    </source>
</reference>
<evidence type="ECO:0000256" key="3">
    <source>
        <dbReference type="ARBA" id="ARBA00022630"/>
    </source>
</evidence>
<evidence type="ECO:0000256" key="2">
    <source>
        <dbReference type="ARBA" id="ARBA00005466"/>
    </source>
</evidence>
<dbReference type="GO" id="GO:0071949">
    <property type="term" value="F:FAD binding"/>
    <property type="evidence" value="ECO:0007669"/>
    <property type="project" value="InterPro"/>
</dbReference>
<dbReference type="InterPro" id="IPR050416">
    <property type="entry name" value="FAD-linked_Oxidoreductase"/>
</dbReference>
<keyword evidence="9" id="KW-1185">Reference proteome</keyword>
<dbReference type="Gene3D" id="3.40.462.20">
    <property type="match status" value="1"/>
</dbReference>
<protein>
    <recommendedName>
        <fullName evidence="7">FAD-binding PCMH-type domain-containing protein</fullName>
    </recommendedName>
</protein>
<evidence type="ECO:0000313" key="8">
    <source>
        <dbReference type="EMBL" id="KAK4446988.1"/>
    </source>
</evidence>
<dbReference type="InterPro" id="IPR016167">
    <property type="entry name" value="FAD-bd_PCMH_sub1"/>
</dbReference>
<dbReference type="InterPro" id="IPR006094">
    <property type="entry name" value="Oxid_FAD_bind_N"/>
</dbReference>
<dbReference type="Gene3D" id="3.30.465.10">
    <property type="match status" value="1"/>
</dbReference>
<dbReference type="GO" id="GO:0016491">
    <property type="term" value="F:oxidoreductase activity"/>
    <property type="evidence" value="ECO:0007669"/>
    <property type="project" value="UniProtKB-KW"/>
</dbReference>
<feature type="domain" description="FAD-binding PCMH-type" evidence="7">
    <location>
        <begin position="58"/>
        <end position="228"/>
    </location>
</feature>
<evidence type="ECO:0000256" key="4">
    <source>
        <dbReference type="ARBA" id="ARBA00022827"/>
    </source>
</evidence>